<reference evidence="2" key="1">
    <citation type="submission" date="2014-12" db="EMBL/GenBank/DDBJ databases">
        <title>Insight into the proteome of Arion vulgaris.</title>
        <authorList>
            <person name="Aradska J."/>
            <person name="Bulat T."/>
            <person name="Smidak R."/>
            <person name="Sarate P."/>
            <person name="Gangsoo J."/>
            <person name="Sialana F."/>
            <person name="Bilban M."/>
            <person name="Lubec G."/>
        </authorList>
    </citation>
    <scope>NUCLEOTIDE SEQUENCE</scope>
    <source>
        <tissue evidence="2">Skin</tissue>
    </source>
</reference>
<dbReference type="AlphaFoldDB" id="A0A0B7A6X5"/>
<feature type="compositionally biased region" description="Polar residues" evidence="1">
    <location>
        <begin position="470"/>
        <end position="501"/>
    </location>
</feature>
<accession>A0A0B7A6X5</accession>
<feature type="region of interest" description="Disordered" evidence="1">
    <location>
        <begin position="469"/>
        <end position="501"/>
    </location>
</feature>
<evidence type="ECO:0000313" key="2">
    <source>
        <dbReference type="EMBL" id="CEK76734.1"/>
    </source>
</evidence>
<proteinExistence type="predicted"/>
<protein>
    <submittedName>
        <fullName evidence="2">Uncharacterized protein</fullName>
    </submittedName>
</protein>
<gene>
    <name evidence="2" type="primary">ORF101272</name>
</gene>
<evidence type="ECO:0000256" key="1">
    <source>
        <dbReference type="SAM" id="MobiDB-lite"/>
    </source>
</evidence>
<name>A0A0B7A6X5_9EUPU</name>
<organism evidence="2">
    <name type="scientific">Arion vulgaris</name>
    <dbReference type="NCBI Taxonomy" id="1028688"/>
    <lineage>
        <taxon>Eukaryota</taxon>
        <taxon>Metazoa</taxon>
        <taxon>Spiralia</taxon>
        <taxon>Lophotrochozoa</taxon>
        <taxon>Mollusca</taxon>
        <taxon>Gastropoda</taxon>
        <taxon>Heterobranchia</taxon>
        <taxon>Euthyneura</taxon>
        <taxon>Panpulmonata</taxon>
        <taxon>Eupulmonata</taxon>
        <taxon>Stylommatophora</taxon>
        <taxon>Helicina</taxon>
        <taxon>Arionoidea</taxon>
        <taxon>Arionidae</taxon>
        <taxon>Arion</taxon>
    </lineage>
</organism>
<sequence>MSCGSSCSCHFKWLTDTQGSKRDPINSEKAWLDFTVRLLSREVVGKGKGQETVWSERCKPQWWDKEVDVPWKNPTSNPKDTKEVLLKKYTALERKLREEGRFPQELEEEAKLWSEGKYRELFLQTSLVSLLGKVTGVHLAINDAFEKVKELKAQVNESLVNDLQHCLLATLKVTENLQIGGSTSNKAIKRPSPSKDNIEVVPEKQKKFDKSILISEIKQKTHPIAPYPFETSQEMLNYDQEIMSKSKCQTRAARTIKKSEQKLQPKPSSAASTGMTTGVVDIGQFNLQPVVSSNNITLSPEELSHLLLGKLIVCSKPDIINGLKCSMTPIPSSSTLIANPLNAASAITKLASTASSITKLGSTASTVRKLAHHSPNNINHDLKSCKIVENESTDVSCDSDISYYHHRPMFQNKHNPDIPEIDFLLSQTEKLSSDVSMNQNISEDSFPSYNTNNMSVLIDDTNIAIATTTSSPFGTQTSSDRMDSFATTSDSEPEQNWSDTDYSSKRRVLDLDDIYSNDEQNQLWKEDGSYLLDRFLDDLDASEQDSMTEFYQ</sequence>
<dbReference type="EMBL" id="HACG01029869">
    <property type="protein sequence ID" value="CEK76734.1"/>
    <property type="molecule type" value="Transcribed_RNA"/>
</dbReference>